<keyword evidence="2" id="KW-0472">Membrane</keyword>
<gene>
    <name evidence="4" type="ORF">SAMN04488528_10831</name>
</gene>
<sequence length="404" mass="44681">MDSDSSISFKRVIFLLLGFITTFILVLFIGRYIVGYEVYINNKCVGHVKNKTYMKSVVTDLENDLGERANLLSIDSLVKYNIAIVDKNTFKNEDALKENVLNSLDNEVDALAMKIDEKEVAVVSNEDEGKLIIENLKKEYISKYSLKEESIEEVNITNNISYEDKVTPLNELGTFDNTYKKFIENINLKGDKFICTDVKTIKEETKSISRTTIINPTDELYKGESKVINEGEDGEKIVRKLVTLSNGAIKNEKIIEETITKQPKQKVVQNGTKNPIGSDVAFLAPPSRGINNITSNFGARWGKNHNGIDIAGGIGDPIFAALDGIVSFSGVQDGYGNVIIIKHGDGMETIYGHCSKLEKKVGDKVAKGDEIALVGNTGRSTGPHLHFELRVNGTPKDPLNLIAK</sequence>
<dbReference type="InterPro" id="IPR011055">
    <property type="entry name" value="Dup_hybrid_motif"/>
</dbReference>
<dbReference type="Gene3D" id="2.70.70.10">
    <property type="entry name" value="Glucose Permease (Domain IIA)"/>
    <property type="match status" value="1"/>
</dbReference>
<organism evidence="4 5">
    <name type="scientific">Clostridium frigidicarnis</name>
    <dbReference type="NCBI Taxonomy" id="84698"/>
    <lineage>
        <taxon>Bacteria</taxon>
        <taxon>Bacillati</taxon>
        <taxon>Bacillota</taxon>
        <taxon>Clostridia</taxon>
        <taxon>Eubacteriales</taxon>
        <taxon>Clostridiaceae</taxon>
        <taxon>Clostridium</taxon>
    </lineage>
</organism>
<protein>
    <submittedName>
        <fullName evidence="4">G5 domain-containing protein</fullName>
    </submittedName>
</protein>
<evidence type="ECO:0000256" key="2">
    <source>
        <dbReference type="SAM" id="Phobius"/>
    </source>
</evidence>
<dbReference type="InterPro" id="IPR016047">
    <property type="entry name" value="M23ase_b-sheet_dom"/>
</dbReference>
<keyword evidence="2" id="KW-0812">Transmembrane</keyword>
<dbReference type="AlphaFoldDB" id="A0A1I1BBS3"/>
<dbReference type="PROSITE" id="PS51109">
    <property type="entry name" value="G5"/>
    <property type="match status" value="1"/>
</dbReference>
<feature type="domain" description="G5" evidence="3">
    <location>
        <begin position="194"/>
        <end position="274"/>
    </location>
</feature>
<dbReference type="RefSeq" id="WP_090043319.1">
    <property type="nucleotide sequence ID" value="NZ_FOKI01000083.1"/>
</dbReference>
<keyword evidence="5" id="KW-1185">Reference proteome</keyword>
<evidence type="ECO:0000259" key="3">
    <source>
        <dbReference type="PROSITE" id="PS51109"/>
    </source>
</evidence>
<keyword evidence="2" id="KW-1133">Transmembrane helix</keyword>
<dbReference type="Pfam" id="PF07501">
    <property type="entry name" value="G5"/>
    <property type="match status" value="1"/>
</dbReference>
<dbReference type="Pfam" id="PF01551">
    <property type="entry name" value="Peptidase_M23"/>
    <property type="match status" value="1"/>
</dbReference>
<evidence type="ECO:0000256" key="1">
    <source>
        <dbReference type="ARBA" id="ARBA00022729"/>
    </source>
</evidence>
<name>A0A1I1BBS3_9CLOT</name>
<dbReference type="Proteomes" id="UP000198619">
    <property type="component" value="Unassembled WGS sequence"/>
</dbReference>
<dbReference type="EMBL" id="FOKI01000083">
    <property type="protein sequence ID" value="SFB47096.1"/>
    <property type="molecule type" value="Genomic_DNA"/>
</dbReference>
<dbReference type="Gene3D" id="2.20.230.10">
    <property type="entry name" value="Resuscitation-promoting factor rpfb"/>
    <property type="match status" value="1"/>
</dbReference>
<proteinExistence type="predicted"/>
<dbReference type="CDD" id="cd12797">
    <property type="entry name" value="M23_peptidase"/>
    <property type="match status" value="1"/>
</dbReference>
<keyword evidence="1" id="KW-0732">Signal</keyword>
<dbReference type="SMART" id="SM01208">
    <property type="entry name" value="G5"/>
    <property type="match status" value="1"/>
</dbReference>
<dbReference type="PANTHER" id="PTHR21666">
    <property type="entry name" value="PEPTIDASE-RELATED"/>
    <property type="match status" value="1"/>
</dbReference>
<dbReference type="SUPFAM" id="SSF51261">
    <property type="entry name" value="Duplicated hybrid motif"/>
    <property type="match status" value="1"/>
</dbReference>
<dbReference type="GO" id="GO:0004222">
    <property type="term" value="F:metalloendopeptidase activity"/>
    <property type="evidence" value="ECO:0007669"/>
    <property type="project" value="TreeGrafter"/>
</dbReference>
<dbReference type="OrthoDB" id="9809488at2"/>
<evidence type="ECO:0000313" key="4">
    <source>
        <dbReference type="EMBL" id="SFB47096.1"/>
    </source>
</evidence>
<reference evidence="4 5" key="1">
    <citation type="submission" date="2016-10" db="EMBL/GenBank/DDBJ databases">
        <authorList>
            <person name="de Groot N.N."/>
        </authorList>
    </citation>
    <scope>NUCLEOTIDE SEQUENCE [LARGE SCALE GENOMIC DNA]</scope>
    <source>
        <strain evidence="4 5">DSM 12271</strain>
    </source>
</reference>
<dbReference type="InterPro" id="IPR011098">
    <property type="entry name" value="G5_dom"/>
</dbReference>
<dbReference type="InterPro" id="IPR050570">
    <property type="entry name" value="Cell_wall_metabolism_enzyme"/>
</dbReference>
<accession>A0A1I1BBS3</accession>
<feature type="transmembrane region" description="Helical" evidence="2">
    <location>
        <begin position="12"/>
        <end position="34"/>
    </location>
</feature>
<evidence type="ECO:0000313" key="5">
    <source>
        <dbReference type="Proteomes" id="UP000198619"/>
    </source>
</evidence>
<dbReference type="PANTHER" id="PTHR21666:SF270">
    <property type="entry name" value="MUREIN HYDROLASE ACTIVATOR ENVC"/>
    <property type="match status" value="1"/>
</dbReference>
<dbReference type="STRING" id="84698.SAMN04488528_10831"/>